<dbReference type="Proteomes" id="UP001064632">
    <property type="component" value="Chromosome"/>
</dbReference>
<accession>A0ABY6BKG0</accession>
<sequence length="81" mass="8639">MSGPRRSLTLGGSAITLNRLSMQGFVTLMTFASQSGFSVSGFQVQISGPPNAYSGHFELTATQLRVVIDSLPVTLQSFEVD</sequence>
<gene>
    <name evidence="1" type="ORF">N4264_04250</name>
</gene>
<proteinExistence type="predicted"/>
<dbReference type="EMBL" id="CP104694">
    <property type="protein sequence ID" value="UXI68875.1"/>
    <property type="molecule type" value="Genomic_DNA"/>
</dbReference>
<keyword evidence="2" id="KW-1185">Reference proteome</keyword>
<dbReference type="RefSeq" id="WP_261695834.1">
    <property type="nucleotide sequence ID" value="NZ_CP104694.1"/>
</dbReference>
<evidence type="ECO:0000313" key="2">
    <source>
        <dbReference type="Proteomes" id="UP001064632"/>
    </source>
</evidence>
<organism evidence="1 2">
    <name type="scientific">Tahibacter amnicola</name>
    <dbReference type="NCBI Taxonomy" id="2976241"/>
    <lineage>
        <taxon>Bacteria</taxon>
        <taxon>Pseudomonadati</taxon>
        <taxon>Pseudomonadota</taxon>
        <taxon>Gammaproteobacteria</taxon>
        <taxon>Lysobacterales</taxon>
        <taxon>Rhodanobacteraceae</taxon>
        <taxon>Tahibacter</taxon>
    </lineage>
</organism>
<protein>
    <submittedName>
        <fullName evidence="1">Uncharacterized protein</fullName>
    </submittedName>
</protein>
<reference evidence="1" key="1">
    <citation type="submission" date="2022-09" db="EMBL/GenBank/DDBJ databases">
        <title>Tahibacter sp. nov., isolated from a fresh water.</title>
        <authorList>
            <person name="Baek J.H."/>
            <person name="Lee J.K."/>
            <person name="Kim J.M."/>
            <person name="Jeon C.O."/>
        </authorList>
    </citation>
    <scope>NUCLEOTIDE SEQUENCE</scope>
    <source>
        <strain evidence="1">W38</strain>
    </source>
</reference>
<evidence type="ECO:0000313" key="1">
    <source>
        <dbReference type="EMBL" id="UXI68875.1"/>
    </source>
</evidence>
<name>A0ABY6BKG0_9GAMM</name>